<sequence length="233" mass="27242">MKTIKMKSIKLFATVLTVTSFMMVSCDVKKDNTNNEEVIEVVEVEEDKIDVNSDMDSKELAEVEVKTRTYKMREKQEPIVYDLDANGIAGFDDWRDYTVVNYELAEIRKAKYITTAQRVKNMNYRIANLGNSIPAWLKTEEVMEDVADVQKEYLELIEDANASENEMKENLEELTEKFDDLKEELDETVQQYVKIHESAIEEFNEEFKKGKIEAAIEEYNEEIKKMDKIVENK</sequence>
<organism evidence="2 3">
    <name type="scientific">Polaribacter dokdonensis DSW-5</name>
    <dbReference type="NCBI Taxonomy" id="1300348"/>
    <lineage>
        <taxon>Bacteria</taxon>
        <taxon>Pseudomonadati</taxon>
        <taxon>Bacteroidota</taxon>
        <taxon>Flavobacteriia</taxon>
        <taxon>Flavobacteriales</taxon>
        <taxon>Flavobacteriaceae</taxon>
    </lineage>
</organism>
<proteinExistence type="predicted"/>
<gene>
    <name evidence="2" type="ORF">SAMN05444353_0834</name>
</gene>
<evidence type="ECO:0000313" key="3">
    <source>
        <dbReference type="Proteomes" id="UP000183071"/>
    </source>
</evidence>
<reference evidence="2 3" key="1">
    <citation type="submission" date="2016-10" db="EMBL/GenBank/DDBJ databases">
        <authorList>
            <person name="Varghese N."/>
            <person name="Submissions S."/>
        </authorList>
    </citation>
    <scope>NUCLEOTIDE SEQUENCE [LARGE SCALE GENOMIC DNA]</scope>
    <source>
        <strain evidence="2 3">DSW-5</strain>
    </source>
</reference>
<name>A0A1H5GA47_9FLAO</name>
<keyword evidence="1" id="KW-0175">Coiled coil</keyword>
<dbReference type="RefSeq" id="WP_053973569.1">
    <property type="nucleotide sequence ID" value="NZ_FNUE01000001.1"/>
</dbReference>
<evidence type="ECO:0000256" key="1">
    <source>
        <dbReference type="SAM" id="Coils"/>
    </source>
</evidence>
<accession>A0A1H5GA47</accession>
<comment type="caution">
    <text evidence="2">The sequence shown here is derived from an EMBL/GenBank/DDBJ whole genome shotgun (WGS) entry which is preliminary data.</text>
</comment>
<dbReference type="PROSITE" id="PS51257">
    <property type="entry name" value="PROKAR_LIPOPROTEIN"/>
    <property type="match status" value="1"/>
</dbReference>
<feature type="coiled-coil region" evidence="1">
    <location>
        <begin position="146"/>
        <end position="232"/>
    </location>
</feature>
<keyword evidence="3" id="KW-1185">Reference proteome</keyword>
<dbReference type="EMBL" id="FNUE01000001">
    <property type="protein sequence ID" value="SEE12582.1"/>
    <property type="molecule type" value="Genomic_DNA"/>
</dbReference>
<evidence type="ECO:0000313" key="2">
    <source>
        <dbReference type="EMBL" id="SEE12582.1"/>
    </source>
</evidence>
<evidence type="ECO:0008006" key="4">
    <source>
        <dbReference type="Google" id="ProtNLM"/>
    </source>
</evidence>
<dbReference type="Proteomes" id="UP000183071">
    <property type="component" value="Unassembled WGS sequence"/>
</dbReference>
<protein>
    <recommendedName>
        <fullName evidence="4">Lipoprotein</fullName>
    </recommendedName>
</protein>